<feature type="domain" description="AMP-binding enzyme C-terminal" evidence="2">
    <location>
        <begin position="430"/>
        <end position="505"/>
    </location>
</feature>
<dbReference type="InterPro" id="IPR050237">
    <property type="entry name" value="ATP-dep_AMP-bd_enzyme"/>
</dbReference>
<feature type="domain" description="AMP-dependent synthetase/ligase" evidence="1">
    <location>
        <begin position="31"/>
        <end position="380"/>
    </location>
</feature>
<dbReference type="InterPro" id="IPR042099">
    <property type="entry name" value="ANL_N_sf"/>
</dbReference>
<evidence type="ECO:0000259" key="2">
    <source>
        <dbReference type="Pfam" id="PF13193"/>
    </source>
</evidence>
<keyword evidence="4" id="KW-1185">Reference proteome</keyword>
<dbReference type="EMBL" id="JBHSPC010000011">
    <property type="protein sequence ID" value="MFC5669162.1"/>
    <property type="molecule type" value="Genomic_DNA"/>
</dbReference>
<dbReference type="Pfam" id="PF13193">
    <property type="entry name" value="AMP-binding_C"/>
    <property type="match status" value="1"/>
</dbReference>
<reference evidence="4" key="1">
    <citation type="journal article" date="2019" name="Int. J. Syst. Evol. Microbiol.">
        <title>The Global Catalogue of Microorganisms (GCM) 10K type strain sequencing project: providing services to taxonomists for standard genome sequencing and annotation.</title>
        <authorList>
            <consortium name="The Broad Institute Genomics Platform"/>
            <consortium name="The Broad Institute Genome Sequencing Center for Infectious Disease"/>
            <person name="Wu L."/>
            <person name="Ma J."/>
        </authorList>
    </citation>
    <scope>NUCLEOTIDE SEQUENCE [LARGE SCALE GENOMIC DNA]</scope>
    <source>
        <strain evidence="4">JCM 13852</strain>
    </source>
</reference>
<dbReference type="InterPro" id="IPR045851">
    <property type="entry name" value="AMP-bd_C_sf"/>
</dbReference>
<dbReference type="Gene3D" id="3.30.300.30">
    <property type="match status" value="1"/>
</dbReference>
<accession>A0ABW0XF39</accession>
<dbReference type="InterPro" id="IPR025110">
    <property type="entry name" value="AMP-bd_C"/>
</dbReference>
<sequence length="538" mass="59014">MIDAARDRYTSAEVLGLYRKHSDTLTDLVASRAAVDPGRPMMVCGERSWTWAEATDAARRLAGHLRHRGIEPGDRVLVMGRNSDWHVLALLAAAGLGAVFVPVNPDFKVEEAAYVLRQSGARAILCDEAAEPVAEAARDDVHSSAWIQRLGGELLDAEPTELVGGDRQAPCVMIYTSGTTGFPKGVLHSQQSVIAAGESFVERVRLQPHDRVLTVLPLFHVNGLLYSVAGALAAGATLLLEPRFSASGFWPAVKRLGATQVNMIEAISAILLNRPRDEYVPDHGLRKIYGIRQASTRAFRERFDVPHLVGGYGMTEIPGILSTPYDAEARPGSMGRLCRHPDPARPWARCRIVDEAGADVPDGEVGELWVRTPIVMLGYFREPEQTADAFEGDWFRTGDLVRRDQDGWYYFVARKKDIIRRRGENVSGAELDRVVAEHPEVVLAAAVGVPSEMGDEDILLVVTPREDSLLTEQEVADFCGVRLARIKRPRYVLLTGNMPLTPTGKVAKHLLKADATLRDRALEVDVPIDQQPSRPGPG</sequence>
<dbReference type="PANTHER" id="PTHR43767">
    <property type="entry name" value="LONG-CHAIN-FATTY-ACID--COA LIGASE"/>
    <property type="match status" value="1"/>
</dbReference>
<dbReference type="Gene3D" id="3.40.50.12780">
    <property type="entry name" value="N-terminal domain of ligase-like"/>
    <property type="match status" value="1"/>
</dbReference>
<proteinExistence type="predicted"/>
<dbReference type="SUPFAM" id="SSF56801">
    <property type="entry name" value="Acetyl-CoA synthetase-like"/>
    <property type="match status" value="1"/>
</dbReference>
<name>A0ABW0XF39_9ACTN</name>
<dbReference type="PANTHER" id="PTHR43767:SF1">
    <property type="entry name" value="NONRIBOSOMAL PEPTIDE SYNTHASE PES1 (EUROFUNG)-RELATED"/>
    <property type="match status" value="1"/>
</dbReference>
<protein>
    <submittedName>
        <fullName evidence="3">Class I adenylate-forming enzyme family protein</fullName>
    </submittedName>
</protein>
<dbReference type="InterPro" id="IPR000873">
    <property type="entry name" value="AMP-dep_synth/lig_dom"/>
</dbReference>
<dbReference type="Pfam" id="PF00501">
    <property type="entry name" value="AMP-binding"/>
    <property type="match status" value="1"/>
</dbReference>
<dbReference type="RefSeq" id="WP_381204975.1">
    <property type="nucleotide sequence ID" value="NZ_JBHSPC010000011.1"/>
</dbReference>
<evidence type="ECO:0000313" key="4">
    <source>
        <dbReference type="Proteomes" id="UP001596183"/>
    </source>
</evidence>
<dbReference type="Proteomes" id="UP001596183">
    <property type="component" value="Unassembled WGS sequence"/>
</dbReference>
<comment type="caution">
    <text evidence="3">The sequence shown here is derived from an EMBL/GenBank/DDBJ whole genome shotgun (WGS) entry which is preliminary data.</text>
</comment>
<dbReference type="InterPro" id="IPR020845">
    <property type="entry name" value="AMP-binding_CS"/>
</dbReference>
<evidence type="ECO:0000313" key="3">
    <source>
        <dbReference type="EMBL" id="MFC5669162.1"/>
    </source>
</evidence>
<gene>
    <name evidence="3" type="ORF">ACFP2V_03230</name>
</gene>
<evidence type="ECO:0000259" key="1">
    <source>
        <dbReference type="Pfam" id="PF00501"/>
    </source>
</evidence>
<dbReference type="PROSITE" id="PS00455">
    <property type="entry name" value="AMP_BINDING"/>
    <property type="match status" value="1"/>
</dbReference>
<organism evidence="3 4">
    <name type="scientific">Streptomyces incanus</name>
    <dbReference type="NCBI Taxonomy" id="887453"/>
    <lineage>
        <taxon>Bacteria</taxon>
        <taxon>Bacillati</taxon>
        <taxon>Actinomycetota</taxon>
        <taxon>Actinomycetes</taxon>
        <taxon>Kitasatosporales</taxon>
        <taxon>Streptomycetaceae</taxon>
        <taxon>Streptomyces</taxon>
    </lineage>
</organism>